<dbReference type="InterPro" id="IPR013761">
    <property type="entry name" value="SAM/pointed_sf"/>
</dbReference>
<gene>
    <name evidence="2" type="ORF">CONCODRAFT_77922</name>
</gene>
<evidence type="ECO:0000259" key="1">
    <source>
        <dbReference type="PROSITE" id="PS50105"/>
    </source>
</evidence>
<name>A0A137PB01_CONC2</name>
<dbReference type="EMBL" id="KQ964458">
    <property type="protein sequence ID" value="KXN72183.1"/>
    <property type="molecule type" value="Genomic_DNA"/>
</dbReference>
<dbReference type="Gene3D" id="1.10.150.50">
    <property type="entry name" value="Transcription Factor, Ets-1"/>
    <property type="match status" value="1"/>
</dbReference>
<reference evidence="2 3" key="1">
    <citation type="journal article" date="2015" name="Genome Biol. Evol.">
        <title>Phylogenomic analyses indicate that early fungi evolved digesting cell walls of algal ancestors of land plants.</title>
        <authorList>
            <person name="Chang Y."/>
            <person name="Wang S."/>
            <person name="Sekimoto S."/>
            <person name="Aerts A.L."/>
            <person name="Choi C."/>
            <person name="Clum A."/>
            <person name="LaButti K.M."/>
            <person name="Lindquist E.A."/>
            <person name="Yee Ngan C."/>
            <person name="Ohm R.A."/>
            <person name="Salamov A.A."/>
            <person name="Grigoriev I.V."/>
            <person name="Spatafora J.W."/>
            <person name="Berbee M.L."/>
        </authorList>
    </citation>
    <scope>NUCLEOTIDE SEQUENCE [LARGE SCALE GENOMIC DNA]</scope>
    <source>
        <strain evidence="2 3">NRRL 28638</strain>
    </source>
</reference>
<keyword evidence="3" id="KW-1185">Reference proteome</keyword>
<evidence type="ECO:0000313" key="3">
    <source>
        <dbReference type="Proteomes" id="UP000070444"/>
    </source>
</evidence>
<dbReference type="SUPFAM" id="SSF47769">
    <property type="entry name" value="SAM/Pointed domain"/>
    <property type="match status" value="1"/>
</dbReference>
<dbReference type="SMART" id="SM00454">
    <property type="entry name" value="SAM"/>
    <property type="match status" value="1"/>
</dbReference>
<protein>
    <recommendedName>
        <fullName evidence="1">SAM domain-containing protein</fullName>
    </recommendedName>
</protein>
<dbReference type="OrthoDB" id="2390104at2759"/>
<feature type="domain" description="SAM" evidence="1">
    <location>
        <begin position="15"/>
        <end position="79"/>
    </location>
</feature>
<dbReference type="Proteomes" id="UP000070444">
    <property type="component" value="Unassembled WGS sequence"/>
</dbReference>
<dbReference type="PROSITE" id="PS50105">
    <property type="entry name" value="SAM_DOMAIN"/>
    <property type="match status" value="1"/>
</dbReference>
<proteinExistence type="predicted"/>
<accession>A0A137PB01</accession>
<dbReference type="AlphaFoldDB" id="A0A137PB01"/>
<organism evidence="2 3">
    <name type="scientific">Conidiobolus coronatus (strain ATCC 28846 / CBS 209.66 / NRRL 28638)</name>
    <name type="common">Delacroixia coronata</name>
    <dbReference type="NCBI Taxonomy" id="796925"/>
    <lineage>
        <taxon>Eukaryota</taxon>
        <taxon>Fungi</taxon>
        <taxon>Fungi incertae sedis</taxon>
        <taxon>Zoopagomycota</taxon>
        <taxon>Entomophthoromycotina</taxon>
        <taxon>Entomophthoromycetes</taxon>
        <taxon>Entomophthorales</taxon>
        <taxon>Ancylistaceae</taxon>
        <taxon>Conidiobolus</taxon>
    </lineage>
</organism>
<dbReference type="InterPro" id="IPR001660">
    <property type="entry name" value="SAM"/>
</dbReference>
<dbReference type="Pfam" id="PF07647">
    <property type="entry name" value="SAM_2"/>
    <property type="match status" value="1"/>
</dbReference>
<sequence>MQIPTELESKAVNNWSVDDVSIWLSHNSIPQDCVNIIKGEEIDGMSITALDIPALKEIGLTRFGPRVNTFNLINALIDHGKRDQAVRENIAPMLTSVILL</sequence>
<evidence type="ECO:0000313" key="2">
    <source>
        <dbReference type="EMBL" id="KXN72183.1"/>
    </source>
</evidence>